<dbReference type="AlphaFoldDB" id="K7FMB3"/>
<dbReference type="GO" id="GO:0009897">
    <property type="term" value="C:external side of plasma membrane"/>
    <property type="evidence" value="ECO:0007669"/>
    <property type="project" value="TreeGrafter"/>
</dbReference>
<dbReference type="GO" id="GO:0007204">
    <property type="term" value="P:positive regulation of cytosolic calcium ion concentration"/>
    <property type="evidence" value="ECO:0007669"/>
    <property type="project" value="TreeGrafter"/>
</dbReference>
<evidence type="ECO:0000313" key="12">
    <source>
        <dbReference type="Proteomes" id="UP000007267"/>
    </source>
</evidence>
<dbReference type="GO" id="GO:0016493">
    <property type="term" value="F:C-C chemokine receptor activity"/>
    <property type="evidence" value="ECO:0007669"/>
    <property type="project" value="TreeGrafter"/>
</dbReference>
<dbReference type="PANTHER" id="PTHR10489:SF937">
    <property type="entry name" value="RELAXIN-3 RECEPTOR 1"/>
    <property type="match status" value="1"/>
</dbReference>
<evidence type="ECO:0000256" key="3">
    <source>
        <dbReference type="ARBA" id="ARBA00022989"/>
    </source>
</evidence>
<name>K7FMB3_PELSI</name>
<evidence type="ECO:0000256" key="1">
    <source>
        <dbReference type="ARBA" id="ARBA00004370"/>
    </source>
</evidence>
<dbReference type="InterPro" id="IPR000276">
    <property type="entry name" value="GPCR_Rhodpsn"/>
</dbReference>
<evidence type="ECO:0000256" key="6">
    <source>
        <dbReference type="ARBA" id="ARBA00023170"/>
    </source>
</evidence>
<dbReference type="InterPro" id="IPR017452">
    <property type="entry name" value="GPCR_Rhodpsn_7TM"/>
</dbReference>
<evidence type="ECO:0000256" key="2">
    <source>
        <dbReference type="ARBA" id="ARBA00022692"/>
    </source>
</evidence>
<reference evidence="12" key="1">
    <citation type="submission" date="2011-10" db="EMBL/GenBank/DDBJ databases">
        <authorList>
            <consortium name="Soft-shell Turtle Genome Consortium"/>
        </authorList>
    </citation>
    <scope>NUCLEOTIDE SEQUENCE [LARGE SCALE GENOMIC DNA]</scope>
    <source>
        <strain evidence="12">Daiwa-1</strain>
    </source>
</reference>
<organism evidence="11 12">
    <name type="scientific">Pelodiscus sinensis</name>
    <name type="common">Chinese softshell turtle</name>
    <name type="synonym">Trionyx sinensis</name>
    <dbReference type="NCBI Taxonomy" id="13735"/>
    <lineage>
        <taxon>Eukaryota</taxon>
        <taxon>Metazoa</taxon>
        <taxon>Chordata</taxon>
        <taxon>Craniata</taxon>
        <taxon>Vertebrata</taxon>
        <taxon>Euteleostomi</taxon>
        <taxon>Archelosauria</taxon>
        <taxon>Testudinata</taxon>
        <taxon>Testudines</taxon>
        <taxon>Cryptodira</taxon>
        <taxon>Trionychia</taxon>
        <taxon>Trionychidae</taxon>
        <taxon>Pelodiscus</taxon>
    </lineage>
</organism>
<evidence type="ECO:0000256" key="8">
    <source>
        <dbReference type="SAM" id="MobiDB-lite"/>
    </source>
</evidence>
<evidence type="ECO:0000256" key="7">
    <source>
        <dbReference type="ARBA" id="ARBA00023224"/>
    </source>
</evidence>
<dbReference type="GO" id="GO:0006955">
    <property type="term" value="P:immune response"/>
    <property type="evidence" value="ECO:0007669"/>
    <property type="project" value="TreeGrafter"/>
</dbReference>
<dbReference type="Ensembl" id="ENSPSIT00000009219.1">
    <property type="protein sequence ID" value="ENSPSIP00000009173.1"/>
    <property type="gene ID" value="ENSPSIG00000008323.1"/>
</dbReference>
<dbReference type="EMBL" id="AGCU01169328">
    <property type="status" value="NOT_ANNOTATED_CDS"/>
    <property type="molecule type" value="Genomic_DNA"/>
</dbReference>
<sequence>YWQPLGVAGNLLLLCLLGTGAHRRWSSDVTFFELNLAVTDFQFVLTLPFGALDVSWPFGKAVCKLIPLASAMSMYASAFFPAAMSMAHFSSGVSSPKAPRAPPPGAGHGPLQLRGVLPEGPQGSSSRGRAKAVGATLWLSAAVATLPHAVFSAAVSRQELCLLKFPELGDLDPQFLLGFVLSLAIISACCFLLLWILGRMRLSCHHPRRRSRVTRSVTILVLCFFVCWLPSQALTAWSIVIKFSLVPFPKPLLHPAALFPITRGLAHTNSGLNATLYPCLVRRESREVLKGI</sequence>
<reference evidence="12" key="2">
    <citation type="journal article" date="2013" name="Nat. Genet.">
        <title>The draft genomes of soft-shell turtle and green sea turtle yield insights into the development and evolution of the turtle-specific body plan.</title>
        <authorList>
            <person name="Wang Z."/>
            <person name="Pascual-Anaya J."/>
            <person name="Zadissa A."/>
            <person name="Li W."/>
            <person name="Niimura Y."/>
            <person name="Huang Z."/>
            <person name="Li C."/>
            <person name="White S."/>
            <person name="Xiong Z."/>
            <person name="Fang D."/>
            <person name="Wang B."/>
            <person name="Ming Y."/>
            <person name="Chen Y."/>
            <person name="Zheng Y."/>
            <person name="Kuraku S."/>
            <person name="Pignatelli M."/>
            <person name="Herrero J."/>
            <person name="Beal K."/>
            <person name="Nozawa M."/>
            <person name="Li Q."/>
            <person name="Wang J."/>
            <person name="Zhang H."/>
            <person name="Yu L."/>
            <person name="Shigenobu S."/>
            <person name="Wang J."/>
            <person name="Liu J."/>
            <person name="Flicek P."/>
            <person name="Searle S."/>
            <person name="Wang J."/>
            <person name="Kuratani S."/>
            <person name="Yin Y."/>
            <person name="Aken B."/>
            <person name="Zhang G."/>
            <person name="Irie N."/>
        </authorList>
    </citation>
    <scope>NUCLEOTIDE SEQUENCE [LARGE SCALE GENOMIC DNA]</scope>
    <source>
        <strain evidence="12">Daiwa-1</strain>
    </source>
</reference>
<keyword evidence="3 9" id="KW-1133">Transmembrane helix</keyword>
<keyword evidence="7" id="KW-0807">Transducer</keyword>
<feature type="transmembrane region" description="Helical" evidence="9">
    <location>
        <begin position="175"/>
        <end position="197"/>
    </location>
</feature>
<reference evidence="11" key="3">
    <citation type="submission" date="2025-08" db="UniProtKB">
        <authorList>
            <consortium name="Ensembl"/>
        </authorList>
    </citation>
    <scope>IDENTIFICATION</scope>
</reference>
<evidence type="ECO:0000256" key="9">
    <source>
        <dbReference type="SAM" id="Phobius"/>
    </source>
</evidence>
<reference evidence="11" key="4">
    <citation type="submission" date="2025-09" db="UniProtKB">
        <authorList>
            <consortium name="Ensembl"/>
        </authorList>
    </citation>
    <scope>IDENTIFICATION</scope>
</reference>
<dbReference type="PRINTS" id="PR00237">
    <property type="entry name" value="GPCRRHODOPSN"/>
</dbReference>
<dbReference type="InterPro" id="IPR050119">
    <property type="entry name" value="CCR1-9-like"/>
</dbReference>
<accession>K7FMB3</accession>
<evidence type="ECO:0000313" key="11">
    <source>
        <dbReference type="Ensembl" id="ENSPSIP00000009173.1"/>
    </source>
</evidence>
<proteinExistence type="predicted"/>
<keyword evidence="2 9" id="KW-0812">Transmembrane</keyword>
<comment type="subcellular location">
    <subcellularLocation>
        <location evidence="1">Membrane</location>
    </subcellularLocation>
</comment>
<dbReference type="GO" id="GO:0019722">
    <property type="term" value="P:calcium-mediated signaling"/>
    <property type="evidence" value="ECO:0007669"/>
    <property type="project" value="TreeGrafter"/>
</dbReference>
<dbReference type="Pfam" id="PF00001">
    <property type="entry name" value="7tm_1"/>
    <property type="match status" value="2"/>
</dbReference>
<feature type="domain" description="G-protein coupled receptors family 1 profile" evidence="10">
    <location>
        <begin position="9"/>
        <end position="277"/>
    </location>
</feature>
<protein>
    <recommendedName>
        <fullName evidence="10">G-protein coupled receptors family 1 profile domain-containing protein</fullName>
    </recommendedName>
</protein>
<dbReference type="eggNOG" id="KOG3656">
    <property type="taxonomic scope" value="Eukaryota"/>
</dbReference>
<dbReference type="PROSITE" id="PS50262">
    <property type="entry name" value="G_PROTEIN_RECEP_F1_2"/>
    <property type="match status" value="1"/>
</dbReference>
<dbReference type="PANTHER" id="PTHR10489">
    <property type="entry name" value="CELL ADHESION MOLECULE"/>
    <property type="match status" value="1"/>
</dbReference>
<keyword evidence="12" id="KW-1185">Reference proteome</keyword>
<keyword evidence="5 9" id="KW-0472">Membrane</keyword>
<evidence type="ECO:0000256" key="5">
    <source>
        <dbReference type="ARBA" id="ARBA00023136"/>
    </source>
</evidence>
<dbReference type="GO" id="GO:0060326">
    <property type="term" value="P:cell chemotaxis"/>
    <property type="evidence" value="ECO:0007669"/>
    <property type="project" value="TreeGrafter"/>
</dbReference>
<dbReference type="Proteomes" id="UP000007267">
    <property type="component" value="Unassembled WGS sequence"/>
</dbReference>
<dbReference type="Gene3D" id="1.20.1070.10">
    <property type="entry name" value="Rhodopsin 7-helix transmembrane proteins"/>
    <property type="match status" value="1"/>
</dbReference>
<dbReference type="SUPFAM" id="SSF81321">
    <property type="entry name" value="Family A G protein-coupled receptor-like"/>
    <property type="match status" value="2"/>
</dbReference>
<feature type="region of interest" description="Disordered" evidence="8">
    <location>
        <begin position="95"/>
        <end position="128"/>
    </location>
</feature>
<dbReference type="GO" id="GO:0019957">
    <property type="term" value="F:C-C chemokine binding"/>
    <property type="evidence" value="ECO:0007669"/>
    <property type="project" value="TreeGrafter"/>
</dbReference>
<feature type="transmembrane region" description="Helical" evidence="9">
    <location>
        <begin position="217"/>
        <end position="240"/>
    </location>
</feature>
<dbReference type="GeneTree" id="ENSGT00940000159286"/>
<evidence type="ECO:0000259" key="10">
    <source>
        <dbReference type="PROSITE" id="PS50262"/>
    </source>
</evidence>
<feature type="transmembrane region" description="Helical" evidence="9">
    <location>
        <begin position="132"/>
        <end position="155"/>
    </location>
</feature>
<keyword evidence="4" id="KW-0297">G-protein coupled receptor</keyword>
<evidence type="ECO:0000256" key="4">
    <source>
        <dbReference type="ARBA" id="ARBA00023040"/>
    </source>
</evidence>
<keyword evidence="6" id="KW-0675">Receptor</keyword>
<dbReference type="HOGENOM" id="CLU_009579_8_1_1"/>